<dbReference type="Proteomes" id="UP000694892">
    <property type="component" value="Chromosome 9_10S"/>
</dbReference>
<dbReference type="AlphaFoldDB" id="A0A974BUF3"/>
<name>A0A974BUF3_XENLA</name>
<dbReference type="EMBL" id="CM004483">
    <property type="protein sequence ID" value="OCT61179.1"/>
    <property type="molecule type" value="Genomic_DNA"/>
</dbReference>
<proteinExistence type="predicted"/>
<gene>
    <name evidence="1" type="ORF">XELAEV_18047206mg</name>
</gene>
<accession>A0A974BUF3</accession>
<protein>
    <submittedName>
        <fullName evidence="1">Uncharacterized protein</fullName>
    </submittedName>
</protein>
<sequence>MITVYSASHSTGWCSITWLLYITSRYFICSSCLQLCCLLSCEGTQWLGDICMNNPMFVLAMYNLLHGCHHLYRVLIPLQTPLQLWLLTVIKRIIQVRQMSVQYQMLLLK</sequence>
<evidence type="ECO:0000313" key="2">
    <source>
        <dbReference type="Proteomes" id="UP000694892"/>
    </source>
</evidence>
<organism evidence="1 2">
    <name type="scientific">Xenopus laevis</name>
    <name type="common">African clawed frog</name>
    <dbReference type="NCBI Taxonomy" id="8355"/>
    <lineage>
        <taxon>Eukaryota</taxon>
        <taxon>Metazoa</taxon>
        <taxon>Chordata</taxon>
        <taxon>Craniata</taxon>
        <taxon>Vertebrata</taxon>
        <taxon>Euteleostomi</taxon>
        <taxon>Amphibia</taxon>
        <taxon>Batrachia</taxon>
        <taxon>Anura</taxon>
        <taxon>Pipoidea</taxon>
        <taxon>Pipidae</taxon>
        <taxon>Xenopodinae</taxon>
        <taxon>Xenopus</taxon>
        <taxon>Xenopus</taxon>
    </lineage>
</organism>
<evidence type="ECO:0000313" key="1">
    <source>
        <dbReference type="EMBL" id="OCT61179.1"/>
    </source>
</evidence>
<reference evidence="2" key="1">
    <citation type="journal article" date="2016" name="Nature">
        <title>Genome evolution in the allotetraploid frog Xenopus laevis.</title>
        <authorList>
            <person name="Session A.M."/>
            <person name="Uno Y."/>
            <person name="Kwon T."/>
            <person name="Chapman J.A."/>
            <person name="Toyoda A."/>
            <person name="Takahashi S."/>
            <person name="Fukui A."/>
            <person name="Hikosaka A."/>
            <person name="Suzuki A."/>
            <person name="Kondo M."/>
            <person name="van Heeringen S.J."/>
            <person name="Quigley I."/>
            <person name="Heinz S."/>
            <person name="Ogino H."/>
            <person name="Ochi H."/>
            <person name="Hellsten U."/>
            <person name="Lyons J.B."/>
            <person name="Simakov O."/>
            <person name="Putnam N."/>
            <person name="Stites J."/>
            <person name="Kuroki Y."/>
            <person name="Tanaka T."/>
            <person name="Michiue T."/>
            <person name="Watanabe M."/>
            <person name="Bogdanovic O."/>
            <person name="Lister R."/>
            <person name="Georgiou G."/>
            <person name="Paranjpe S.S."/>
            <person name="van Kruijsbergen I."/>
            <person name="Shu S."/>
            <person name="Carlson J."/>
            <person name="Kinoshita T."/>
            <person name="Ohta Y."/>
            <person name="Mawaribuchi S."/>
            <person name="Jenkins J."/>
            <person name="Grimwood J."/>
            <person name="Schmutz J."/>
            <person name="Mitros T."/>
            <person name="Mozaffari S.V."/>
            <person name="Suzuki Y."/>
            <person name="Haramoto Y."/>
            <person name="Yamamoto T.S."/>
            <person name="Takagi C."/>
            <person name="Heald R."/>
            <person name="Miller K."/>
            <person name="Haudenschild C."/>
            <person name="Kitzman J."/>
            <person name="Nakayama T."/>
            <person name="Izutsu Y."/>
            <person name="Robert J."/>
            <person name="Fortriede J."/>
            <person name="Burns K."/>
            <person name="Lotay V."/>
            <person name="Karimi K."/>
            <person name="Yasuoka Y."/>
            <person name="Dichmann D.S."/>
            <person name="Flajnik M.F."/>
            <person name="Houston D.W."/>
            <person name="Shendure J."/>
            <person name="DuPasquier L."/>
            <person name="Vize P.D."/>
            <person name="Zorn A.M."/>
            <person name="Ito M."/>
            <person name="Marcotte E.M."/>
            <person name="Wallingford J.B."/>
            <person name="Ito Y."/>
            <person name="Asashima M."/>
            <person name="Ueno N."/>
            <person name="Matsuda Y."/>
            <person name="Veenstra G.J."/>
            <person name="Fujiyama A."/>
            <person name="Harland R.M."/>
            <person name="Taira M."/>
            <person name="Rokhsar D.S."/>
        </authorList>
    </citation>
    <scope>NUCLEOTIDE SEQUENCE [LARGE SCALE GENOMIC DNA]</scope>
    <source>
        <strain evidence="2">J</strain>
    </source>
</reference>